<comment type="caution">
    <text evidence="4">The sequence shown here is derived from an EMBL/GenBank/DDBJ whole genome shotgun (WGS) entry which is preliminary data.</text>
</comment>
<feature type="compositionally biased region" description="Gly residues" evidence="2">
    <location>
        <begin position="459"/>
        <end position="476"/>
    </location>
</feature>
<dbReference type="InterPro" id="IPR026081">
    <property type="entry name" value="DISC1"/>
</dbReference>
<feature type="compositionally biased region" description="Low complexity" evidence="2">
    <location>
        <begin position="20"/>
        <end position="39"/>
    </location>
</feature>
<dbReference type="Proteomes" id="UP001530377">
    <property type="component" value="Unassembled WGS sequence"/>
</dbReference>
<protein>
    <recommendedName>
        <fullName evidence="3">UVR domain-containing protein</fullName>
    </recommendedName>
</protein>
<feature type="compositionally biased region" description="Basic residues" evidence="2">
    <location>
        <begin position="328"/>
        <end position="337"/>
    </location>
</feature>
<feature type="compositionally biased region" description="Pro residues" evidence="2">
    <location>
        <begin position="400"/>
        <end position="413"/>
    </location>
</feature>
<reference evidence="4 5" key="1">
    <citation type="submission" date="2024-10" db="EMBL/GenBank/DDBJ databases">
        <title>Updated reference genomes for cyclostephanoid diatoms.</title>
        <authorList>
            <person name="Roberts W.R."/>
            <person name="Alverson A.J."/>
        </authorList>
    </citation>
    <scope>NUCLEOTIDE SEQUENCE [LARGE SCALE GENOMIC DNA]</scope>
    <source>
        <strain evidence="4 5">AJA228-03</strain>
    </source>
</reference>
<feature type="compositionally biased region" description="Basic and acidic residues" evidence="2">
    <location>
        <begin position="1400"/>
        <end position="1423"/>
    </location>
</feature>
<evidence type="ECO:0000259" key="3">
    <source>
        <dbReference type="PROSITE" id="PS50151"/>
    </source>
</evidence>
<name>A0ABD3RZE7_9STRA</name>
<dbReference type="PANTHER" id="PTHR14332">
    <property type="entry name" value="DISRUPTED IN SCHIZOPHRENIA 1 PROTEIN"/>
    <property type="match status" value="1"/>
</dbReference>
<feature type="compositionally biased region" description="Low complexity" evidence="2">
    <location>
        <begin position="303"/>
        <end position="315"/>
    </location>
</feature>
<feature type="compositionally biased region" description="Basic and acidic residues" evidence="2">
    <location>
        <begin position="608"/>
        <end position="633"/>
    </location>
</feature>
<dbReference type="InterPro" id="IPR001943">
    <property type="entry name" value="UVR_dom"/>
</dbReference>
<feature type="region of interest" description="Disordered" evidence="2">
    <location>
        <begin position="116"/>
        <end position="161"/>
    </location>
</feature>
<feature type="region of interest" description="Disordered" evidence="2">
    <location>
        <begin position="579"/>
        <end position="633"/>
    </location>
</feature>
<feature type="region of interest" description="Disordered" evidence="2">
    <location>
        <begin position="1"/>
        <end position="95"/>
    </location>
</feature>
<keyword evidence="1" id="KW-0175">Coiled coil</keyword>
<evidence type="ECO:0000313" key="5">
    <source>
        <dbReference type="Proteomes" id="UP001530377"/>
    </source>
</evidence>
<evidence type="ECO:0000313" key="4">
    <source>
        <dbReference type="EMBL" id="KAL3817613.1"/>
    </source>
</evidence>
<feature type="region of interest" description="Disordered" evidence="2">
    <location>
        <begin position="672"/>
        <end position="697"/>
    </location>
</feature>
<dbReference type="PANTHER" id="PTHR14332:SF3">
    <property type="entry name" value="DISRUPTED IN SCHIZOPHRENIA 1 PROTEIN"/>
    <property type="match status" value="1"/>
</dbReference>
<feature type="compositionally biased region" description="Gly residues" evidence="2">
    <location>
        <begin position="130"/>
        <end position="140"/>
    </location>
</feature>
<feature type="region of interest" description="Disordered" evidence="2">
    <location>
        <begin position="822"/>
        <end position="851"/>
    </location>
</feature>
<feature type="region of interest" description="Disordered" evidence="2">
    <location>
        <begin position="274"/>
        <end position="423"/>
    </location>
</feature>
<evidence type="ECO:0000256" key="2">
    <source>
        <dbReference type="SAM" id="MobiDB-lite"/>
    </source>
</evidence>
<evidence type="ECO:0000256" key="1">
    <source>
        <dbReference type="SAM" id="Coils"/>
    </source>
</evidence>
<sequence length="1441" mass="152816">MFGGLSIKGEFKEAPPPPSSSFISSSSSSTSAVVGSGFSFLQSTGGGPDVGASSSSAAAAAASVVPDHMGNAVTVVHPTPPPPPQAAADEDDNGGGLAMMGSAFDFLTSAALTTTTASAASEGGAKTTTIGGGGGGGGSGFSFIPSSPSRPSTDDGASSSSSFGFLVGGGAAAAEGSRPANDGTSSSSSFGFLVGDGAVGGGSVGGGTPSSPVDPPSLVAAVGGASGFSFLSGVGDDGAATVTTTTTNSGPPPSVSSPTMNVTMVPQSSAAIAWSTPTLPPSPQRPADLLSQLNGGGPQPSWSSMSAMPVASMMGGASGGGPVVAPKKVVKKKRGKRVGVASSASAGGDVIDIPDPEDDENVARRAVVPESDVGSAWGNVGASDHAPSSSSSSSFACPSTPGPPSIIAPPDQPPYVEESPPMRIKAERAMDKAEEFIREKQMRHRIAISSAAERAMQHRGGGSAGGMGGSGSGSGGPWKMTNDVAPAPVNTSTSDIPSLMPSNSRDETYQAAKAAAEEARKLADHSKGSKASLFGNFFHRKIGGGIVGGGSTNHEISSYSSHGGVIGSALSSTRDVVLRRGESGGSSSSGGGAGERFAPPPPPTVEIPDGHDNAIRENNDEEEVRRRDFQSELERQRKTDLERRKLAERRRAEEERAAAAAKLSLEAERLRRAEEEERAERQRLEAEKRRAPREKMRSALDRLAASARASTDEVERLREARAALVERRAAAYLSERYAAQRAKFAEAQQAIAVEEEDFESADRLGGVIEMHSKEREEQSSIRRSVQSAIAELDRDREAAAMAVAACFGEARTKLAELRDEVDDRSKEEEMQSQLASTSKKLSSESERLGNDLKNIERDENVLAEEQKELDEQISGEAKEFEEKCKEASAKLEVVNKTIADLRKQLAEAEAEGFDLNMEIKSYNQSIDNVRSKYSRQLGRLEKKSQSVKESRADWTSEKESIEKAKIAHEAVVAAHSEEMVAREKIINEIKVECAAAKELEEIVTRAFEKVDTDEISNREGEDYGSVDAEVLKYEAVLNEANQNVLLAEANISNLQEELSNIEVRVPILEAEKKNAASKRDFKAASQASKEIKDALARKEQCEGELAGEAMERKRVAKNDFEKVSALLEEKKKIAEQRERDFGLKQMTCLREKATDLKLMLEKFSSLGGDDSEDDYMNVSLVGAFVISSQILVLEAEMKALGEKYGVVEAASDDEIVENLSVHSGPSFESTEDVPETKVDASIVERYNALKTEMKDLEDAINDAVKEENFDKAADLSEKARSIRDEFENSGFALKEFEEALRNFVGKTSSDGGDAEDKVVVSSYELIDEGVLQKYASLCSDIQGFEAMIEEAVENESFDLAAELDEKVLAARSCIEALGFPLDELEGAAKKRSVAVQSNEIQHEGGEQLEDVKMSDDAETREENISGIVDTDAEGEDGYMSC</sequence>
<feature type="compositionally biased region" description="Polar residues" evidence="2">
    <location>
        <begin position="489"/>
        <end position="503"/>
    </location>
</feature>
<feature type="compositionally biased region" description="Low complexity" evidence="2">
    <location>
        <begin position="116"/>
        <end position="129"/>
    </location>
</feature>
<gene>
    <name evidence="4" type="ORF">ACHAXA_006502</name>
</gene>
<feature type="region of interest" description="Disordered" evidence="2">
    <location>
        <begin position="241"/>
        <end position="261"/>
    </location>
</feature>
<feature type="coiled-coil region" evidence="1">
    <location>
        <begin position="1037"/>
        <end position="1137"/>
    </location>
</feature>
<organism evidence="4 5">
    <name type="scientific">Cyclostephanos tholiformis</name>
    <dbReference type="NCBI Taxonomy" id="382380"/>
    <lineage>
        <taxon>Eukaryota</taxon>
        <taxon>Sar</taxon>
        <taxon>Stramenopiles</taxon>
        <taxon>Ochrophyta</taxon>
        <taxon>Bacillariophyta</taxon>
        <taxon>Coscinodiscophyceae</taxon>
        <taxon>Thalassiosirophycidae</taxon>
        <taxon>Stephanodiscales</taxon>
        <taxon>Stephanodiscaceae</taxon>
        <taxon>Cyclostephanos</taxon>
    </lineage>
</organism>
<dbReference type="EMBL" id="JALLPB020000099">
    <property type="protein sequence ID" value="KAL3817613.1"/>
    <property type="molecule type" value="Genomic_DNA"/>
</dbReference>
<feature type="region of interest" description="Disordered" evidence="2">
    <location>
        <begin position="1397"/>
        <end position="1425"/>
    </location>
</feature>
<feature type="compositionally biased region" description="Gly residues" evidence="2">
    <location>
        <begin position="583"/>
        <end position="594"/>
    </location>
</feature>
<feature type="domain" description="UVR" evidence="3">
    <location>
        <begin position="1250"/>
        <end position="1285"/>
    </location>
</feature>
<feature type="region of interest" description="Disordered" evidence="2">
    <location>
        <begin position="458"/>
        <end position="513"/>
    </location>
</feature>
<dbReference type="PROSITE" id="PS50151">
    <property type="entry name" value="UVR"/>
    <property type="match status" value="1"/>
</dbReference>
<feature type="compositionally biased region" description="Low complexity" evidence="2">
    <location>
        <begin position="52"/>
        <end position="63"/>
    </location>
</feature>
<feature type="compositionally biased region" description="Basic and acidic residues" evidence="2">
    <location>
        <begin position="841"/>
        <end position="851"/>
    </location>
</feature>
<feature type="compositionally biased region" description="Polar residues" evidence="2">
    <location>
        <begin position="831"/>
        <end position="840"/>
    </location>
</feature>
<keyword evidence="5" id="KW-1185">Reference proteome</keyword>
<accession>A0ABD3RZE7</accession>
<proteinExistence type="predicted"/>